<dbReference type="PANTHER" id="PTHR36766:SF62">
    <property type="entry name" value="AAA+ ATPASE DOMAIN-CONTAINING PROTEIN"/>
    <property type="match status" value="1"/>
</dbReference>
<reference evidence="13" key="2">
    <citation type="journal article" date="2008" name="Nucleic Acids Res.">
        <title>The rice annotation project database (RAP-DB): 2008 update.</title>
        <authorList>
            <consortium name="The rice annotation project (RAP)"/>
        </authorList>
    </citation>
    <scope>GENOME REANNOTATION</scope>
    <source>
        <strain evidence="13">cv. Nipponbare</strain>
    </source>
</reference>
<keyword evidence="4" id="KW-0547">Nucleotide-binding</keyword>
<dbReference type="InterPro" id="IPR001611">
    <property type="entry name" value="Leu-rich_rpt"/>
</dbReference>
<dbReference type="PRINTS" id="PR00364">
    <property type="entry name" value="DISEASERSIST"/>
</dbReference>
<dbReference type="Pfam" id="PF23598">
    <property type="entry name" value="LRR_14"/>
    <property type="match status" value="1"/>
</dbReference>
<evidence type="ECO:0000313" key="12">
    <source>
        <dbReference type="EMBL" id="BAF24806.2"/>
    </source>
</evidence>
<dbReference type="InterPro" id="IPR032675">
    <property type="entry name" value="LRR_dom_sf"/>
</dbReference>
<dbReference type="Pfam" id="PF18052">
    <property type="entry name" value="Rx_N"/>
    <property type="match status" value="1"/>
</dbReference>
<dbReference type="AlphaFoldDB" id="Q0J2K4"/>
<feature type="domain" description="NB-ARC" evidence="8">
    <location>
        <begin position="164"/>
        <end position="343"/>
    </location>
</feature>
<dbReference type="Proteomes" id="UP000000763">
    <property type="component" value="Chromosome 9"/>
</dbReference>
<dbReference type="InterPro" id="IPR027417">
    <property type="entry name" value="P-loop_NTPase"/>
</dbReference>
<evidence type="ECO:0000256" key="5">
    <source>
        <dbReference type="ARBA" id="ARBA00022821"/>
    </source>
</evidence>
<keyword evidence="7" id="KW-0175">Coiled coil</keyword>
<dbReference type="Gene3D" id="3.80.10.10">
    <property type="entry name" value="Ribonuclease Inhibitor"/>
    <property type="match status" value="1"/>
</dbReference>
<dbReference type="KEGG" id="dosa:Os09g0327800"/>
<evidence type="ECO:0000256" key="6">
    <source>
        <dbReference type="ARBA" id="ARBA00022840"/>
    </source>
</evidence>
<evidence type="ECO:0000259" key="10">
    <source>
        <dbReference type="Pfam" id="PF23559"/>
    </source>
</evidence>
<evidence type="ECO:0000256" key="2">
    <source>
        <dbReference type="ARBA" id="ARBA00022614"/>
    </source>
</evidence>
<dbReference type="GO" id="GO:0051707">
    <property type="term" value="P:response to other organism"/>
    <property type="evidence" value="ECO:0007669"/>
    <property type="project" value="UniProtKB-ARBA"/>
</dbReference>
<comment type="similarity">
    <text evidence="1">Belongs to the disease resistance NB-LRR family.</text>
</comment>
<sequence length="1110" mass="125144">MATAGAAVDRLLRRLAADAGRLKLPSSIDEDMAQVRRTLARLQDVLLSVEGKYFKMSMEAQEWMRKINQISYDIQDLLDEFEDCSEAGSQRGSSWIAKEILLCSSSPCFFNSSRLQRIRIIKRKLDLSTEDSVVLSLMQHSPSNLKHCNEPVIFDGYKILGRDNDRENVKNLLFQNDADKFSIIPIVGLAGIGKTALARLIFQDYGEEWNFDQRIWICIDRKLELNKIANDIISQVNKKEETISEFVLNDQIHNNLQFMKNRLQEVLSDKSSLIVLDGLISTDKNQLIELKEMLRGTEKCTKIIVTTSSEVSADLIGTVPSYKLHPLSDDDCWGIFCQRAFDNGAGNMDRAEIGRQIVKRCEGIPMAAYSLGSMMRNKDDNAWLWARDKEIWELPKVFANGFELLAPFSEIYHSMPSALKSCFSYLSIFPIGFVIDREKLIQQWIALDMVGSKHGALPAYVHGEMFIQELLSLFFLEIQKIPSVVKRPKMIPGCLIAIAVRRKREAAWGKSKAGLLMMIDDYSSSHAKCGRYSNTQLPVQKPVSATGISPTNRRTLLQVNSLVHAFAKYVAGSDIVISDGRELSRGPSAEKVSSTYAVLINHTGHSTLQKDVLTGARAISFKNCLLADAFLRLNHLRILDLTCCYDLELPASIGYLKLLRYLAGFGLRIRKLPNQMSSLQNLEALDFSESHLEELPSFIGSYQKLTYLNLQRCEKLRNLPRTLGDLKRLEYLNLSYCPGVSEDADYLCSLHALRFLDLSGCSELQQLPHLFGNLTNLEDLNLSGCFRLERLPLPDSITGLVNLQYLKLSHVISELPESLSKLERLHTLDLTGYRLPLSSGVPPTLADIIRKMPNLNIMLRDRYGVEMSCSSISTGGNGRGLPLNLKNKKIVVLQFQIYVHHNIRCSTDNANLVTEETSDERVTLRKIRSLHDLGDLHDIHHLESHEKIEEMQEQARQLVASSRLDEGHQTSIQSKGKRKLRFEKVEIIIQIHDEKEKCMKKTMKKAMKKAASVTGVQSVTLCGGNRNLLMVIGEGVDTNKLLKKLRNNVGAADIVETMPAEAEEFEAAAAVSGSKNFMKMMPRWPKSWSFVKQESLVDQLNFPRHSLGVC</sequence>
<reference evidence="12 13" key="1">
    <citation type="journal article" date="2005" name="Nature">
        <title>The map-based sequence of the rice genome.</title>
        <authorList>
            <consortium name="International rice genome sequencing project (IRGSP)"/>
            <person name="Matsumoto T."/>
            <person name="Wu J."/>
            <person name="Kanamori H."/>
            <person name="Katayose Y."/>
            <person name="Fujisawa M."/>
            <person name="Namiki N."/>
            <person name="Mizuno H."/>
            <person name="Yamamoto K."/>
            <person name="Antonio B.A."/>
            <person name="Baba T."/>
            <person name="Sakata K."/>
            <person name="Nagamura Y."/>
            <person name="Aoki H."/>
            <person name="Arikawa K."/>
            <person name="Arita K."/>
            <person name="Bito T."/>
            <person name="Chiden Y."/>
            <person name="Fujitsuka N."/>
            <person name="Fukunaka R."/>
            <person name="Hamada M."/>
            <person name="Harada C."/>
            <person name="Hayashi A."/>
            <person name="Hijishita S."/>
            <person name="Honda M."/>
            <person name="Hosokawa S."/>
            <person name="Ichikawa Y."/>
            <person name="Idonuma A."/>
            <person name="Iijima M."/>
            <person name="Ikeda M."/>
            <person name="Ikeno M."/>
            <person name="Ito K."/>
            <person name="Ito S."/>
            <person name="Ito T."/>
            <person name="Ito Y."/>
            <person name="Ito Y."/>
            <person name="Iwabuchi A."/>
            <person name="Kamiya K."/>
            <person name="Karasawa W."/>
            <person name="Kurita K."/>
            <person name="Katagiri S."/>
            <person name="Kikuta A."/>
            <person name="Kobayashi H."/>
            <person name="Kobayashi N."/>
            <person name="Machita K."/>
            <person name="Maehara T."/>
            <person name="Masukawa M."/>
            <person name="Mizubayashi T."/>
            <person name="Mukai Y."/>
            <person name="Nagasaki H."/>
            <person name="Nagata Y."/>
            <person name="Naito S."/>
            <person name="Nakashima M."/>
            <person name="Nakama Y."/>
            <person name="Nakamichi Y."/>
            <person name="Nakamura M."/>
            <person name="Meguro A."/>
            <person name="Negishi M."/>
            <person name="Ohta I."/>
            <person name="Ohta T."/>
            <person name="Okamoto M."/>
            <person name="Ono N."/>
            <person name="Saji S."/>
            <person name="Sakaguchi M."/>
            <person name="Sakai K."/>
            <person name="Shibata M."/>
            <person name="Shimokawa T."/>
            <person name="Song J."/>
            <person name="Takazaki Y."/>
            <person name="Terasawa K."/>
            <person name="Tsugane M."/>
            <person name="Tsuji K."/>
            <person name="Ueda S."/>
            <person name="Waki K."/>
            <person name="Yamagata H."/>
            <person name="Yamamoto M."/>
            <person name="Yamamoto S."/>
            <person name="Yamane H."/>
            <person name="Yoshiki S."/>
            <person name="Yoshihara R."/>
            <person name="Yukawa K."/>
            <person name="Zhong H."/>
            <person name="Yano M."/>
            <person name="Yuan Q."/>
            <person name="Ouyang S."/>
            <person name="Liu J."/>
            <person name="Jones K.M."/>
            <person name="Gansberger K."/>
            <person name="Moffat K."/>
            <person name="Hill J."/>
            <person name="Bera J."/>
            <person name="Fadrosh D."/>
            <person name="Jin S."/>
            <person name="Johri S."/>
            <person name="Kim M."/>
            <person name="Overton L."/>
            <person name="Reardon M."/>
            <person name="Tsitrin T."/>
            <person name="Vuong H."/>
            <person name="Weaver B."/>
            <person name="Ciecko A."/>
            <person name="Tallon L."/>
            <person name="Jackson J."/>
            <person name="Pai G."/>
            <person name="Aken S.V."/>
            <person name="Utterback T."/>
            <person name="Reidmuller S."/>
            <person name="Feldblyum T."/>
            <person name="Hsiao J."/>
            <person name="Zismann V."/>
            <person name="Iobst S."/>
            <person name="de Vazeille A.R."/>
            <person name="Buell C.R."/>
            <person name="Ying K."/>
            <person name="Li Y."/>
            <person name="Lu T."/>
            <person name="Huang Y."/>
            <person name="Zhao Q."/>
            <person name="Feng Q."/>
            <person name="Zhang L."/>
            <person name="Zhu J."/>
            <person name="Weng Q."/>
            <person name="Mu J."/>
            <person name="Lu Y."/>
            <person name="Fan D."/>
            <person name="Liu Y."/>
            <person name="Guan J."/>
            <person name="Zhang Y."/>
            <person name="Yu S."/>
            <person name="Liu X."/>
            <person name="Zhang Y."/>
            <person name="Hong G."/>
            <person name="Han B."/>
            <person name="Choisne N."/>
            <person name="Demange N."/>
            <person name="Orjeda G."/>
            <person name="Samain S."/>
            <person name="Cattolico L."/>
            <person name="Pelletier E."/>
            <person name="Couloux A."/>
            <person name="Segurens B."/>
            <person name="Wincker P."/>
            <person name="D'Hont A."/>
            <person name="Scarpelli C."/>
            <person name="Weissenbach J."/>
            <person name="Salanoubat M."/>
            <person name="Quetier F."/>
            <person name="Yu Y."/>
            <person name="Kim H.R."/>
            <person name="Rambo T."/>
            <person name="Currie J."/>
            <person name="Collura K."/>
            <person name="Luo M."/>
            <person name="Yang T."/>
            <person name="Ammiraju J.S.S."/>
            <person name="Engler F."/>
            <person name="Soderlund C."/>
            <person name="Wing R.A."/>
            <person name="Palmer L.E."/>
            <person name="de la Bastide M."/>
            <person name="Spiegel L."/>
            <person name="Nascimento L."/>
            <person name="Zutavern T."/>
            <person name="O'Shaughnessy A."/>
            <person name="Dike S."/>
            <person name="Dedhia N."/>
            <person name="Preston R."/>
            <person name="Balija V."/>
            <person name="McCombie W.R."/>
            <person name="Chow T."/>
            <person name="Chen H."/>
            <person name="Chung M."/>
            <person name="Chen C."/>
            <person name="Shaw J."/>
            <person name="Wu H."/>
            <person name="Hsiao K."/>
            <person name="Chao Y."/>
            <person name="Chu M."/>
            <person name="Cheng C."/>
            <person name="Hour A."/>
            <person name="Lee P."/>
            <person name="Lin S."/>
            <person name="Lin Y."/>
            <person name="Liou J."/>
            <person name="Liu S."/>
            <person name="Hsing Y."/>
            <person name="Raghuvanshi S."/>
            <person name="Mohanty A."/>
            <person name="Bharti A.K."/>
            <person name="Gaur A."/>
            <person name="Gupta V."/>
            <person name="Kumar D."/>
            <person name="Ravi V."/>
            <person name="Vij S."/>
            <person name="Kapur A."/>
            <person name="Khurana P."/>
            <person name="Khurana P."/>
            <person name="Khurana J.P."/>
            <person name="Tyagi A.K."/>
            <person name="Gaikwad K."/>
            <person name="Singh A."/>
            <person name="Dalal V."/>
            <person name="Srivastava S."/>
            <person name="Dixit A."/>
            <person name="Pal A.K."/>
            <person name="Ghazi I.A."/>
            <person name="Yadav M."/>
            <person name="Pandit A."/>
            <person name="Bhargava A."/>
            <person name="Sureshbabu K."/>
            <person name="Batra K."/>
            <person name="Sharma T.R."/>
            <person name="Mohapatra T."/>
            <person name="Singh N.K."/>
            <person name="Messing J."/>
            <person name="Nelson A.B."/>
            <person name="Fuks G."/>
            <person name="Kavchok S."/>
            <person name="Keizer G."/>
            <person name="Linton E."/>
            <person name="Llaca V."/>
            <person name="Song R."/>
            <person name="Tanyolac B."/>
            <person name="Young S."/>
            <person name="Ho-Il K."/>
            <person name="Hahn J.H."/>
            <person name="Sangsakoo G."/>
            <person name="Vanavichit A."/>
            <person name="de Mattos Luiz.A.T."/>
            <person name="Zimmer P.D."/>
            <person name="Malone G."/>
            <person name="Dellagostin O."/>
            <person name="de Oliveira A.C."/>
            <person name="Bevan M."/>
            <person name="Bancroft I."/>
            <person name="Minx P."/>
            <person name="Cordum H."/>
            <person name="Wilson R."/>
            <person name="Cheng Z."/>
            <person name="Jin W."/>
            <person name="Jiang J."/>
            <person name="Leong S.A."/>
            <person name="Iwama H."/>
            <person name="Gojobori T."/>
            <person name="Itoh T."/>
            <person name="Niimura Y."/>
            <person name="Fujii Y."/>
            <person name="Habara T."/>
            <person name="Sakai H."/>
            <person name="Sato Y."/>
            <person name="Wilson G."/>
            <person name="Kumar K."/>
            <person name="McCouch S."/>
            <person name="Juretic N."/>
            <person name="Hoen D."/>
            <person name="Wright S."/>
            <person name="Bruskiewich R."/>
            <person name="Bureau T."/>
            <person name="Miyao A."/>
            <person name="Hirochika H."/>
            <person name="Nishikawa T."/>
            <person name="Kadowaki K."/>
            <person name="Sugiura M."/>
            <person name="Burr B."/>
            <person name="Sasaki T."/>
        </authorList>
    </citation>
    <scope>NUCLEOTIDE SEQUENCE [LARGE SCALE GENOMIC DNA]</scope>
    <source>
        <strain evidence="13">cv. Nipponbare</strain>
    </source>
</reference>
<dbReference type="Pfam" id="PF23559">
    <property type="entry name" value="WHD_DRP"/>
    <property type="match status" value="1"/>
</dbReference>
<evidence type="ECO:0000256" key="4">
    <source>
        <dbReference type="ARBA" id="ARBA00022741"/>
    </source>
</evidence>
<keyword evidence="5" id="KW-0611">Plant defense</keyword>
<protein>
    <submittedName>
        <fullName evidence="12">Os09g0327800 protein</fullName>
    </submittedName>
</protein>
<evidence type="ECO:0000259" key="11">
    <source>
        <dbReference type="Pfam" id="PF23598"/>
    </source>
</evidence>
<evidence type="ECO:0000259" key="8">
    <source>
        <dbReference type="Pfam" id="PF00931"/>
    </source>
</evidence>
<dbReference type="EMBL" id="AP008215">
    <property type="protein sequence ID" value="BAF24806.2"/>
    <property type="molecule type" value="Genomic_DNA"/>
</dbReference>
<name>Q0J2K4_ORYSJ</name>
<dbReference type="InterPro" id="IPR042197">
    <property type="entry name" value="Apaf_helical"/>
</dbReference>
<dbReference type="Gene3D" id="3.40.50.300">
    <property type="entry name" value="P-loop containing nucleotide triphosphate hydrolases"/>
    <property type="match status" value="1"/>
</dbReference>
<accession>Q0J2K4</accession>
<dbReference type="Pfam" id="PF00931">
    <property type="entry name" value="NB-ARC"/>
    <property type="match status" value="1"/>
</dbReference>
<dbReference type="GO" id="GO:0006952">
    <property type="term" value="P:defense response"/>
    <property type="evidence" value="ECO:0007669"/>
    <property type="project" value="UniProtKB-KW"/>
</dbReference>
<evidence type="ECO:0000313" key="13">
    <source>
        <dbReference type="Proteomes" id="UP000000763"/>
    </source>
</evidence>
<keyword evidence="3" id="KW-0677">Repeat</keyword>
<dbReference type="InterPro" id="IPR041118">
    <property type="entry name" value="Rx_N"/>
</dbReference>
<evidence type="ECO:0000259" key="9">
    <source>
        <dbReference type="Pfam" id="PF18052"/>
    </source>
</evidence>
<gene>
    <name evidence="12" type="ordered locus">Os09g0327800</name>
</gene>
<dbReference type="Pfam" id="PF00560">
    <property type="entry name" value="LRR_1"/>
    <property type="match status" value="1"/>
</dbReference>
<dbReference type="InterPro" id="IPR055414">
    <property type="entry name" value="LRR_R13L4/SHOC2-like"/>
</dbReference>
<dbReference type="InterPro" id="IPR002182">
    <property type="entry name" value="NB-ARC"/>
</dbReference>
<dbReference type="SUPFAM" id="SSF52047">
    <property type="entry name" value="RNI-like"/>
    <property type="match status" value="1"/>
</dbReference>
<dbReference type="HOGENOM" id="CLU_486087_0_0_1"/>
<feature type="domain" description="Disease resistance protein winged helix" evidence="10">
    <location>
        <begin position="428"/>
        <end position="479"/>
    </location>
</feature>
<keyword evidence="6" id="KW-0067">ATP-binding</keyword>
<organism evidence="12 13">
    <name type="scientific">Oryza sativa subsp. japonica</name>
    <name type="common">Rice</name>
    <dbReference type="NCBI Taxonomy" id="39947"/>
    <lineage>
        <taxon>Eukaryota</taxon>
        <taxon>Viridiplantae</taxon>
        <taxon>Streptophyta</taxon>
        <taxon>Embryophyta</taxon>
        <taxon>Tracheophyta</taxon>
        <taxon>Spermatophyta</taxon>
        <taxon>Magnoliopsida</taxon>
        <taxon>Liliopsida</taxon>
        <taxon>Poales</taxon>
        <taxon>Poaceae</taxon>
        <taxon>BOP clade</taxon>
        <taxon>Oryzoideae</taxon>
        <taxon>Oryzeae</taxon>
        <taxon>Oryzinae</taxon>
        <taxon>Oryza</taxon>
        <taxon>Oryza sativa</taxon>
    </lineage>
</organism>
<dbReference type="GO" id="GO:0005524">
    <property type="term" value="F:ATP binding"/>
    <property type="evidence" value="ECO:0007669"/>
    <property type="project" value="UniProtKB-KW"/>
</dbReference>
<keyword evidence="2" id="KW-0433">Leucine-rich repeat</keyword>
<dbReference type="Gene3D" id="1.10.8.430">
    <property type="entry name" value="Helical domain of apoptotic protease-activating factors"/>
    <property type="match status" value="1"/>
</dbReference>
<dbReference type="PANTHER" id="PTHR36766">
    <property type="entry name" value="PLANT BROAD-SPECTRUM MILDEW RESISTANCE PROTEIN RPW8"/>
    <property type="match status" value="1"/>
</dbReference>
<feature type="domain" description="Disease resistance R13L4/SHOC-2-like LRR" evidence="11">
    <location>
        <begin position="630"/>
        <end position="735"/>
    </location>
</feature>
<evidence type="ECO:0000256" key="3">
    <source>
        <dbReference type="ARBA" id="ARBA00022737"/>
    </source>
</evidence>
<dbReference type="InterPro" id="IPR058922">
    <property type="entry name" value="WHD_DRP"/>
</dbReference>
<dbReference type="Gene3D" id="3.30.70.100">
    <property type="match status" value="1"/>
</dbReference>
<evidence type="ECO:0000256" key="1">
    <source>
        <dbReference type="ARBA" id="ARBA00008894"/>
    </source>
</evidence>
<feature type="domain" description="Disease resistance N-terminal" evidence="9">
    <location>
        <begin position="7"/>
        <end position="93"/>
    </location>
</feature>
<proteinExistence type="inferred from homology"/>
<evidence type="ECO:0000256" key="7">
    <source>
        <dbReference type="ARBA" id="ARBA00023054"/>
    </source>
</evidence>
<dbReference type="GO" id="GO:0043531">
    <property type="term" value="F:ADP binding"/>
    <property type="evidence" value="ECO:0007669"/>
    <property type="project" value="InterPro"/>
</dbReference>
<dbReference type="Gene3D" id="1.20.5.4130">
    <property type="match status" value="1"/>
</dbReference>
<dbReference type="SUPFAM" id="SSF52540">
    <property type="entry name" value="P-loop containing nucleoside triphosphate hydrolases"/>
    <property type="match status" value="1"/>
</dbReference>